<dbReference type="OrthoDB" id="536881at2759"/>
<sequence length="367" mass="39040">MGRMDHILLVVLGLISLRSVLAASKPDCSNPIEIRSQADATSLSACDTISGTLTISASASGSITLSNVETLRSGLTIDNTDSLDSFIAPDLESVTGLLSVRNNKALVSLQLESLGNVDGEVRIRANPHLTNLRLNELDQVAGGLYLDGPFDTISFPNLDSVQGATQITSSGSLDCKTLSPSDDNDNSEAFNGSFSCTNSSNTLSPGAKAGIAIAVIVFVAILAVLIWLYYRRRKRRRLDTATATEDKPPSPATPATPPNNDNSPPSDIDVDVEKDAPAPIPRKPLSLPSPPPPTSETRSDIPRSLIPGIRNDVPRAPPSETDVPMLDSENVHEVSAERDRERDAGPFELEAPVRGVHMRALEPQVAV</sequence>
<feature type="compositionally biased region" description="Pro residues" evidence="6">
    <location>
        <begin position="278"/>
        <end position="294"/>
    </location>
</feature>
<feature type="domain" description="Receptor L-domain" evidence="9">
    <location>
        <begin position="46"/>
        <end position="132"/>
    </location>
</feature>
<keyword evidence="7" id="KW-0812">Transmembrane</keyword>
<dbReference type="PANTHER" id="PTHR31018:SF3">
    <property type="entry name" value="RECEPTOR PROTEIN-TYROSINE KINASE"/>
    <property type="match status" value="1"/>
</dbReference>
<evidence type="ECO:0000256" key="6">
    <source>
        <dbReference type="SAM" id="MobiDB-lite"/>
    </source>
</evidence>
<dbReference type="InterPro" id="IPR051648">
    <property type="entry name" value="CWI-Assembly_Regulator"/>
</dbReference>
<protein>
    <recommendedName>
        <fullName evidence="9">Receptor L-domain domain-containing protein</fullName>
    </recommendedName>
</protein>
<keyword evidence="11" id="KW-1185">Reference proteome</keyword>
<dbReference type="Gene3D" id="3.80.20.20">
    <property type="entry name" value="Receptor L-domain"/>
    <property type="match status" value="1"/>
</dbReference>
<keyword evidence="3" id="KW-0964">Secreted</keyword>
<feature type="transmembrane region" description="Helical" evidence="7">
    <location>
        <begin position="209"/>
        <end position="230"/>
    </location>
</feature>
<keyword evidence="7" id="KW-1133">Transmembrane helix</keyword>
<accession>A0A2J5I2B7</accession>
<reference evidence="11" key="1">
    <citation type="submission" date="2017-12" db="EMBL/GenBank/DDBJ databases">
        <authorList>
            <consortium name="DOE Joint Genome Institute"/>
            <person name="Mondo S.J."/>
            <person name="Kjaerbolling I."/>
            <person name="Vesth T.C."/>
            <person name="Frisvad J.C."/>
            <person name="Nybo J.L."/>
            <person name="Theobald S."/>
            <person name="Kuo A."/>
            <person name="Bowyer P."/>
            <person name="Matsuda Y."/>
            <person name="Lyhne E.K."/>
            <person name="Kogle M.E."/>
            <person name="Clum A."/>
            <person name="Lipzen A."/>
            <person name="Salamov A."/>
            <person name="Ngan C.Y."/>
            <person name="Daum C."/>
            <person name="Chiniquy J."/>
            <person name="Barry K."/>
            <person name="LaButti K."/>
            <person name="Haridas S."/>
            <person name="Simmons B.A."/>
            <person name="Magnuson J.K."/>
            <person name="Mortensen U.H."/>
            <person name="Larsen T.O."/>
            <person name="Grigoriev I.V."/>
            <person name="Baker S.E."/>
            <person name="Andersen M.R."/>
            <person name="Nordberg H.P."/>
            <person name="Cantor M.N."/>
            <person name="Hua S.X."/>
        </authorList>
    </citation>
    <scope>NUCLEOTIDE SEQUENCE [LARGE SCALE GENOMIC DNA]</scope>
    <source>
        <strain evidence="11">IBT 19404</strain>
    </source>
</reference>
<evidence type="ECO:0000256" key="8">
    <source>
        <dbReference type="SAM" id="SignalP"/>
    </source>
</evidence>
<feature type="compositionally biased region" description="Low complexity" evidence="6">
    <location>
        <begin position="258"/>
        <end position="267"/>
    </location>
</feature>
<evidence type="ECO:0000256" key="3">
    <source>
        <dbReference type="ARBA" id="ARBA00022525"/>
    </source>
</evidence>
<dbReference type="InterPro" id="IPR036941">
    <property type="entry name" value="Rcpt_L-dom_sf"/>
</dbReference>
<evidence type="ECO:0000256" key="4">
    <source>
        <dbReference type="ARBA" id="ARBA00022729"/>
    </source>
</evidence>
<evidence type="ECO:0000256" key="2">
    <source>
        <dbReference type="ARBA" id="ARBA00022512"/>
    </source>
</evidence>
<dbReference type="SUPFAM" id="SSF52058">
    <property type="entry name" value="L domain-like"/>
    <property type="match status" value="1"/>
</dbReference>
<keyword evidence="7" id="KW-0472">Membrane</keyword>
<organism evidence="10 11">
    <name type="scientific">Aspergillus taichungensis</name>
    <dbReference type="NCBI Taxonomy" id="482145"/>
    <lineage>
        <taxon>Eukaryota</taxon>
        <taxon>Fungi</taxon>
        <taxon>Dikarya</taxon>
        <taxon>Ascomycota</taxon>
        <taxon>Pezizomycotina</taxon>
        <taxon>Eurotiomycetes</taxon>
        <taxon>Eurotiomycetidae</taxon>
        <taxon>Eurotiales</taxon>
        <taxon>Aspergillaceae</taxon>
        <taxon>Aspergillus</taxon>
        <taxon>Aspergillus subgen. Circumdati</taxon>
    </lineage>
</organism>
<evidence type="ECO:0000256" key="7">
    <source>
        <dbReference type="SAM" id="Phobius"/>
    </source>
</evidence>
<dbReference type="EMBL" id="KZ559515">
    <property type="protein sequence ID" value="PLN83972.1"/>
    <property type="molecule type" value="Genomic_DNA"/>
</dbReference>
<keyword evidence="5" id="KW-0325">Glycoprotein</keyword>
<evidence type="ECO:0000256" key="5">
    <source>
        <dbReference type="ARBA" id="ARBA00023180"/>
    </source>
</evidence>
<dbReference type="InterPro" id="IPR000494">
    <property type="entry name" value="Rcpt_L-dom"/>
</dbReference>
<evidence type="ECO:0000313" key="11">
    <source>
        <dbReference type="Proteomes" id="UP000235023"/>
    </source>
</evidence>
<evidence type="ECO:0000256" key="1">
    <source>
        <dbReference type="ARBA" id="ARBA00004191"/>
    </source>
</evidence>
<feature type="chain" id="PRO_5014392611" description="Receptor L-domain domain-containing protein" evidence="8">
    <location>
        <begin position="23"/>
        <end position="367"/>
    </location>
</feature>
<name>A0A2J5I2B7_9EURO</name>
<dbReference type="Proteomes" id="UP000235023">
    <property type="component" value="Unassembled WGS sequence"/>
</dbReference>
<evidence type="ECO:0000313" key="10">
    <source>
        <dbReference type="EMBL" id="PLN83972.1"/>
    </source>
</evidence>
<feature type="region of interest" description="Disordered" evidence="6">
    <location>
        <begin position="239"/>
        <end position="349"/>
    </location>
</feature>
<proteinExistence type="predicted"/>
<dbReference type="Pfam" id="PF01030">
    <property type="entry name" value="Recep_L_domain"/>
    <property type="match status" value="1"/>
</dbReference>
<dbReference type="PANTHER" id="PTHR31018">
    <property type="entry name" value="SPORULATION-SPECIFIC PROTEIN-RELATED"/>
    <property type="match status" value="1"/>
</dbReference>
<keyword evidence="2" id="KW-0134">Cell wall</keyword>
<dbReference type="AlphaFoldDB" id="A0A2J5I2B7"/>
<gene>
    <name evidence="10" type="ORF">BDW42DRAFT_57908</name>
</gene>
<feature type="signal peptide" evidence="8">
    <location>
        <begin position="1"/>
        <end position="22"/>
    </location>
</feature>
<evidence type="ECO:0000259" key="9">
    <source>
        <dbReference type="Pfam" id="PF01030"/>
    </source>
</evidence>
<keyword evidence="4 8" id="KW-0732">Signal</keyword>
<comment type="subcellular location">
    <subcellularLocation>
        <location evidence="1">Secreted</location>
        <location evidence="1">Cell wall</location>
    </subcellularLocation>
</comment>
<feature type="compositionally biased region" description="Basic and acidic residues" evidence="6">
    <location>
        <begin position="329"/>
        <end position="345"/>
    </location>
</feature>